<sequence length="82" mass="9026">MRFALEAVLPTGWPKYLSLVVRRSPCQRQHPDLPGAGVPPARQDRESTIQVANVPSIATGRLDVPNRSNVGLPYEACVDSRF</sequence>
<organism evidence="1">
    <name type="scientific">Trichuris suis</name>
    <name type="common">pig whipworm</name>
    <dbReference type="NCBI Taxonomy" id="68888"/>
    <lineage>
        <taxon>Eukaryota</taxon>
        <taxon>Metazoa</taxon>
        <taxon>Ecdysozoa</taxon>
        <taxon>Nematoda</taxon>
        <taxon>Enoplea</taxon>
        <taxon>Dorylaimia</taxon>
        <taxon>Trichinellida</taxon>
        <taxon>Trichuridae</taxon>
        <taxon>Trichuris</taxon>
    </lineage>
</organism>
<proteinExistence type="predicted"/>
<dbReference type="EMBL" id="KL367522">
    <property type="protein sequence ID" value="KFD66651.1"/>
    <property type="molecule type" value="Genomic_DNA"/>
</dbReference>
<dbReference type="AlphaFoldDB" id="A0A085NB05"/>
<evidence type="ECO:0000313" key="1">
    <source>
        <dbReference type="EMBL" id="KFD66651.1"/>
    </source>
</evidence>
<gene>
    <name evidence="1" type="ORF">M514_02905</name>
</gene>
<accession>A0A085NB05</accession>
<protein>
    <submittedName>
        <fullName evidence="1">Uncharacterized protein</fullName>
    </submittedName>
</protein>
<reference evidence="1" key="1">
    <citation type="journal article" date="2014" name="Nat. Genet.">
        <title>Genome and transcriptome of the porcine whipworm Trichuris suis.</title>
        <authorList>
            <person name="Jex A.R."/>
            <person name="Nejsum P."/>
            <person name="Schwarz E.M."/>
            <person name="Hu L."/>
            <person name="Young N.D."/>
            <person name="Hall R.S."/>
            <person name="Korhonen P.K."/>
            <person name="Liao S."/>
            <person name="Thamsborg S."/>
            <person name="Xia J."/>
            <person name="Xu P."/>
            <person name="Wang S."/>
            <person name="Scheerlinck J.P."/>
            <person name="Hofmann A."/>
            <person name="Sternberg P.W."/>
            <person name="Wang J."/>
            <person name="Gasser R.B."/>
        </authorList>
    </citation>
    <scope>NUCLEOTIDE SEQUENCE [LARGE SCALE GENOMIC DNA]</scope>
    <source>
        <strain evidence="1">DCEP-RM93F</strain>
    </source>
</reference>
<feature type="non-terminal residue" evidence="1">
    <location>
        <position position="82"/>
    </location>
</feature>
<dbReference type="Proteomes" id="UP000030758">
    <property type="component" value="Unassembled WGS sequence"/>
</dbReference>
<name>A0A085NB05_9BILA</name>